<evidence type="ECO:0000256" key="6">
    <source>
        <dbReference type="ARBA" id="ARBA00023136"/>
    </source>
</evidence>
<dbReference type="PANTHER" id="PTHR43227">
    <property type="entry name" value="BLL4140 PROTEIN"/>
    <property type="match status" value="1"/>
</dbReference>
<dbReference type="Proteomes" id="UP000683246">
    <property type="component" value="Chromosome"/>
</dbReference>
<accession>A0A8J8SJD0</accession>
<comment type="similarity">
    <text evidence="7">Belongs to the binding-protein-dependent transport system permease family.</text>
</comment>
<feature type="transmembrane region" description="Helical" evidence="7">
    <location>
        <begin position="169"/>
        <end position="192"/>
    </location>
</feature>
<dbReference type="SUPFAM" id="SSF161098">
    <property type="entry name" value="MetI-like"/>
    <property type="match status" value="1"/>
</dbReference>
<dbReference type="AlphaFoldDB" id="A0A8J8SJD0"/>
<dbReference type="Pfam" id="PF00528">
    <property type="entry name" value="BPD_transp_1"/>
    <property type="match status" value="1"/>
</dbReference>
<keyword evidence="5 7" id="KW-1133">Transmembrane helix</keyword>
<dbReference type="InterPro" id="IPR050809">
    <property type="entry name" value="UgpAE/MalFG_permease"/>
</dbReference>
<evidence type="ECO:0000256" key="4">
    <source>
        <dbReference type="ARBA" id="ARBA00022692"/>
    </source>
</evidence>
<dbReference type="GO" id="GO:0005886">
    <property type="term" value="C:plasma membrane"/>
    <property type="evidence" value="ECO:0007669"/>
    <property type="project" value="UniProtKB-SubCell"/>
</dbReference>
<dbReference type="RefSeq" id="WP_212696097.1">
    <property type="nucleotide sequence ID" value="NZ_CP058649.1"/>
</dbReference>
<organism evidence="9 10">
    <name type="scientific">Vallitalea pronyensis</name>
    <dbReference type="NCBI Taxonomy" id="1348613"/>
    <lineage>
        <taxon>Bacteria</taxon>
        <taxon>Bacillati</taxon>
        <taxon>Bacillota</taxon>
        <taxon>Clostridia</taxon>
        <taxon>Lachnospirales</taxon>
        <taxon>Vallitaleaceae</taxon>
        <taxon>Vallitalea</taxon>
    </lineage>
</organism>
<evidence type="ECO:0000313" key="9">
    <source>
        <dbReference type="EMBL" id="QUI25394.1"/>
    </source>
</evidence>
<dbReference type="Gene3D" id="1.10.3720.10">
    <property type="entry name" value="MetI-like"/>
    <property type="match status" value="1"/>
</dbReference>
<sequence>MRPIGIKKQKRRQSIKLFLLIVPFLVLTLLFAYYPLYGWVYSLYDYRPPLTLAQSEFVGFKWFRYLFQSKGQINQLLQVLKNTFIMSGLNIATSILPLIFAIMLNEIKSKKFKSIVQTLTTLPNFIGWVLVYSVAFALFSTTGMMNSILMDLNIITEPIKILDSGDYTYFKMLAWSLWKGLGWGAILYLAAIAGTDQELYEAARVDGAHRFHLMRHITLPALLPTFFVLLMLSVANFLNNGMDQYFVFQNAFNRDKIQVLDLYVYNLGLGSNNSIPLATAISILKSVVSVTLLIVVNTLSKRVRGRSIV</sequence>
<dbReference type="KEGG" id="vpy:HZI73_25205"/>
<keyword evidence="10" id="KW-1185">Reference proteome</keyword>
<dbReference type="EMBL" id="CP058649">
    <property type="protein sequence ID" value="QUI25394.1"/>
    <property type="molecule type" value="Genomic_DNA"/>
</dbReference>
<dbReference type="InterPro" id="IPR000515">
    <property type="entry name" value="MetI-like"/>
</dbReference>
<dbReference type="InterPro" id="IPR035906">
    <property type="entry name" value="MetI-like_sf"/>
</dbReference>
<gene>
    <name evidence="9" type="ORF">HZI73_25205</name>
</gene>
<evidence type="ECO:0000259" key="8">
    <source>
        <dbReference type="PROSITE" id="PS50928"/>
    </source>
</evidence>
<protein>
    <submittedName>
        <fullName evidence="9">Sugar ABC transporter permease</fullName>
    </submittedName>
</protein>
<keyword evidence="4 7" id="KW-0812">Transmembrane</keyword>
<feature type="domain" description="ABC transmembrane type-1" evidence="8">
    <location>
        <begin position="79"/>
        <end position="296"/>
    </location>
</feature>
<dbReference type="CDD" id="cd06261">
    <property type="entry name" value="TM_PBP2"/>
    <property type="match status" value="1"/>
</dbReference>
<keyword evidence="6 7" id="KW-0472">Membrane</keyword>
<proteinExistence type="inferred from homology"/>
<keyword evidence="3" id="KW-1003">Cell membrane</keyword>
<feature type="transmembrane region" description="Helical" evidence="7">
    <location>
        <begin position="275"/>
        <end position="296"/>
    </location>
</feature>
<keyword evidence="2 7" id="KW-0813">Transport</keyword>
<evidence type="ECO:0000313" key="10">
    <source>
        <dbReference type="Proteomes" id="UP000683246"/>
    </source>
</evidence>
<comment type="subcellular location">
    <subcellularLocation>
        <location evidence="1 7">Cell membrane</location>
        <topology evidence="1 7">Multi-pass membrane protein</topology>
    </subcellularLocation>
</comment>
<reference evidence="9" key="1">
    <citation type="submission" date="2020-07" db="EMBL/GenBank/DDBJ databases">
        <title>Vallitalea pronyensis genome.</title>
        <authorList>
            <person name="Postec A."/>
        </authorList>
    </citation>
    <scope>NUCLEOTIDE SEQUENCE</scope>
    <source>
        <strain evidence="9">FatNI3</strain>
    </source>
</reference>
<evidence type="ECO:0000256" key="7">
    <source>
        <dbReference type="RuleBase" id="RU363032"/>
    </source>
</evidence>
<dbReference type="PANTHER" id="PTHR43227:SF11">
    <property type="entry name" value="BLL4140 PROTEIN"/>
    <property type="match status" value="1"/>
</dbReference>
<dbReference type="GO" id="GO:0055085">
    <property type="term" value="P:transmembrane transport"/>
    <property type="evidence" value="ECO:0007669"/>
    <property type="project" value="InterPro"/>
</dbReference>
<evidence type="ECO:0000256" key="3">
    <source>
        <dbReference type="ARBA" id="ARBA00022475"/>
    </source>
</evidence>
<evidence type="ECO:0000256" key="5">
    <source>
        <dbReference type="ARBA" id="ARBA00022989"/>
    </source>
</evidence>
<evidence type="ECO:0000256" key="2">
    <source>
        <dbReference type="ARBA" id="ARBA00022448"/>
    </source>
</evidence>
<name>A0A8J8SJD0_9FIRM</name>
<feature type="transmembrane region" description="Helical" evidence="7">
    <location>
        <begin position="17"/>
        <end position="36"/>
    </location>
</feature>
<evidence type="ECO:0000256" key="1">
    <source>
        <dbReference type="ARBA" id="ARBA00004651"/>
    </source>
</evidence>
<dbReference type="PROSITE" id="PS50928">
    <property type="entry name" value="ABC_TM1"/>
    <property type="match status" value="1"/>
</dbReference>
<feature type="transmembrane region" description="Helical" evidence="7">
    <location>
        <begin position="213"/>
        <end position="238"/>
    </location>
</feature>
<feature type="transmembrane region" description="Helical" evidence="7">
    <location>
        <begin position="125"/>
        <end position="149"/>
    </location>
</feature>
<feature type="transmembrane region" description="Helical" evidence="7">
    <location>
        <begin position="84"/>
        <end position="104"/>
    </location>
</feature>